<dbReference type="EMBL" id="FOGQ01000004">
    <property type="protein sequence ID" value="SER88433.1"/>
    <property type="molecule type" value="Genomic_DNA"/>
</dbReference>
<keyword evidence="2" id="KW-1185">Reference proteome</keyword>
<proteinExistence type="predicted"/>
<reference evidence="2" key="1">
    <citation type="submission" date="2016-10" db="EMBL/GenBank/DDBJ databases">
        <authorList>
            <person name="Varghese N."/>
            <person name="Submissions S."/>
        </authorList>
    </citation>
    <scope>NUCLEOTIDE SEQUENCE [LARGE SCALE GENOMIC DNA]</scope>
    <source>
        <strain evidence="2">DSM 20524</strain>
    </source>
</reference>
<accession>A0A1H9SVL4</accession>
<gene>
    <name evidence="1" type="ORF">SAMN05661109_01272</name>
</gene>
<organism evidence="1 2">
    <name type="scientific">Corynebacterium cystitidis DSM 20524</name>
    <dbReference type="NCBI Taxonomy" id="1121357"/>
    <lineage>
        <taxon>Bacteria</taxon>
        <taxon>Bacillati</taxon>
        <taxon>Actinomycetota</taxon>
        <taxon>Actinomycetes</taxon>
        <taxon>Mycobacteriales</taxon>
        <taxon>Corynebacteriaceae</taxon>
        <taxon>Corynebacterium</taxon>
    </lineage>
</organism>
<protein>
    <submittedName>
        <fullName evidence="1">Uncharacterized protein</fullName>
    </submittedName>
</protein>
<evidence type="ECO:0000313" key="1">
    <source>
        <dbReference type="EMBL" id="SER88433.1"/>
    </source>
</evidence>
<dbReference type="STRING" id="1121357.SAMN05661109_01272"/>
<name>A0A1H9SVL4_9CORY</name>
<dbReference type="AlphaFoldDB" id="A0A1H9SVL4"/>
<evidence type="ECO:0000313" key="2">
    <source>
        <dbReference type="Proteomes" id="UP000198929"/>
    </source>
</evidence>
<sequence length="86" mass="9349">MIAEWIAAEFAAGRTDLQTLLDTSPHPRPALRAVAEDCGFQLVDGQVSLNDDHTGATWFVEGVELVFYPGARTRAVEHASEPAAQR</sequence>
<dbReference type="Proteomes" id="UP000198929">
    <property type="component" value="Unassembled WGS sequence"/>
</dbReference>